<evidence type="ECO:0000313" key="2">
    <source>
        <dbReference type="EMBL" id="OEU11358.1"/>
    </source>
</evidence>
<dbReference type="KEGG" id="fcy:FRACYDRAFT_245743"/>
<dbReference type="InParanoid" id="A0A1E7EZD1"/>
<protein>
    <submittedName>
        <fullName evidence="2">Uncharacterized protein</fullName>
    </submittedName>
</protein>
<evidence type="ECO:0000313" key="3">
    <source>
        <dbReference type="Proteomes" id="UP000095751"/>
    </source>
</evidence>
<keyword evidence="3" id="KW-1185">Reference proteome</keyword>
<accession>A0A1E7EZD1</accession>
<proteinExistence type="predicted"/>
<name>A0A1E7EZD1_9STRA</name>
<sequence>MSGIEAVFRDPAAAVDTTKASSSATPTTTAQEENCTEEKKNINHGGSGSTLSSSLNDEDKNGSNNKSSADHDYKPDVVSQYGISGNYLSFVLGCAVQYSLQRCPCTIVTSSDRNIGAAAITPTT</sequence>
<organism evidence="2 3">
    <name type="scientific">Fragilariopsis cylindrus CCMP1102</name>
    <dbReference type="NCBI Taxonomy" id="635003"/>
    <lineage>
        <taxon>Eukaryota</taxon>
        <taxon>Sar</taxon>
        <taxon>Stramenopiles</taxon>
        <taxon>Ochrophyta</taxon>
        <taxon>Bacillariophyta</taxon>
        <taxon>Bacillariophyceae</taxon>
        <taxon>Bacillariophycidae</taxon>
        <taxon>Bacillariales</taxon>
        <taxon>Bacillariaceae</taxon>
        <taxon>Fragilariopsis</taxon>
    </lineage>
</organism>
<evidence type="ECO:0000256" key="1">
    <source>
        <dbReference type="SAM" id="MobiDB-lite"/>
    </source>
</evidence>
<feature type="region of interest" description="Disordered" evidence="1">
    <location>
        <begin position="1"/>
        <end position="75"/>
    </location>
</feature>
<dbReference type="EMBL" id="KV784368">
    <property type="protein sequence ID" value="OEU11358.1"/>
    <property type="molecule type" value="Genomic_DNA"/>
</dbReference>
<gene>
    <name evidence="2" type="ORF">FRACYDRAFT_245743</name>
</gene>
<dbReference type="AlphaFoldDB" id="A0A1E7EZD1"/>
<dbReference type="Proteomes" id="UP000095751">
    <property type="component" value="Unassembled WGS sequence"/>
</dbReference>
<feature type="compositionally biased region" description="Low complexity" evidence="1">
    <location>
        <begin position="17"/>
        <end position="30"/>
    </location>
</feature>
<reference evidence="2 3" key="1">
    <citation type="submission" date="2016-09" db="EMBL/GenBank/DDBJ databases">
        <title>Extensive genetic diversity and differential bi-allelic expression allows diatom success in the polar Southern Ocean.</title>
        <authorList>
            <consortium name="DOE Joint Genome Institute"/>
            <person name="Mock T."/>
            <person name="Otillar R.P."/>
            <person name="Strauss J."/>
            <person name="Dupont C."/>
            <person name="Frickenhaus S."/>
            <person name="Maumus F."/>
            <person name="Mcmullan M."/>
            <person name="Sanges R."/>
            <person name="Schmutz J."/>
            <person name="Toseland A."/>
            <person name="Valas R."/>
            <person name="Veluchamy A."/>
            <person name="Ward B.J."/>
            <person name="Allen A."/>
            <person name="Barry K."/>
            <person name="Falciatore A."/>
            <person name="Ferrante M."/>
            <person name="Fortunato A.E."/>
            <person name="Gloeckner G."/>
            <person name="Gruber A."/>
            <person name="Hipkin R."/>
            <person name="Janech M."/>
            <person name="Kroth P."/>
            <person name="Leese F."/>
            <person name="Lindquist E."/>
            <person name="Lyon B.R."/>
            <person name="Martin J."/>
            <person name="Mayer C."/>
            <person name="Parker M."/>
            <person name="Quesneville H."/>
            <person name="Raymond J."/>
            <person name="Uhlig C."/>
            <person name="Valentin K.U."/>
            <person name="Worden A.Z."/>
            <person name="Armbrust E.V."/>
            <person name="Bowler C."/>
            <person name="Green B."/>
            <person name="Moulton V."/>
            <person name="Van Oosterhout C."/>
            <person name="Grigoriev I."/>
        </authorList>
    </citation>
    <scope>NUCLEOTIDE SEQUENCE [LARGE SCALE GENOMIC DNA]</scope>
    <source>
        <strain evidence="2 3">CCMP1102</strain>
    </source>
</reference>